<feature type="region of interest" description="Disordered" evidence="1">
    <location>
        <begin position="1"/>
        <end position="56"/>
    </location>
</feature>
<name>A0A316ZIJ2_9BASI</name>
<feature type="compositionally biased region" description="Acidic residues" evidence="1">
    <location>
        <begin position="10"/>
        <end position="25"/>
    </location>
</feature>
<proteinExistence type="predicted"/>
<protein>
    <submittedName>
        <fullName evidence="2">Uncharacterized protein</fullName>
    </submittedName>
</protein>
<dbReference type="EMBL" id="KZ819283">
    <property type="protein sequence ID" value="PWO01352.1"/>
    <property type="molecule type" value="Genomic_DNA"/>
</dbReference>
<evidence type="ECO:0000313" key="3">
    <source>
        <dbReference type="Proteomes" id="UP000245946"/>
    </source>
</evidence>
<evidence type="ECO:0000256" key="1">
    <source>
        <dbReference type="SAM" id="MobiDB-lite"/>
    </source>
</evidence>
<dbReference type="GeneID" id="37266559"/>
<keyword evidence="3" id="KW-1185">Reference proteome</keyword>
<sequence length="164" mass="17512">MPALPRSEWTDFEPPDSGCSDEDEAVAARSSGSKLEAPSSHAAASSAATPSPIPRKRQRLALQEDLFRFDDENDEHAVRILAAGEEGAAELEDVSVKQTRHARAVLTSCLSSTAASSPVPRSSRRSSAATNRERYLHPLADVSYGSSNHQAVLVNSVQCHAAAF</sequence>
<reference evidence="2 3" key="1">
    <citation type="journal article" date="2018" name="Mol. Biol. Evol.">
        <title>Broad Genomic Sampling Reveals a Smut Pathogenic Ancestry of the Fungal Clade Ustilaginomycotina.</title>
        <authorList>
            <person name="Kijpornyongpan T."/>
            <person name="Mondo S.J."/>
            <person name="Barry K."/>
            <person name="Sandor L."/>
            <person name="Lee J."/>
            <person name="Lipzen A."/>
            <person name="Pangilinan J."/>
            <person name="LaButti K."/>
            <person name="Hainaut M."/>
            <person name="Henrissat B."/>
            <person name="Grigoriev I.V."/>
            <person name="Spatafora J.W."/>
            <person name="Aime M.C."/>
        </authorList>
    </citation>
    <scope>NUCLEOTIDE SEQUENCE [LARGE SCALE GENOMIC DNA]</scope>
    <source>
        <strain evidence="2 3">MCA 4186</strain>
    </source>
</reference>
<organism evidence="2 3">
    <name type="scientific">Tilletiopsis washingtonensis</name>
    <dbReference type="NCBI Taxonomy" id="58919"/>
    <lineage>
        <taxon>Eukaryota</taxon>
        <taxon>Fungi</taxon>
        <taxon>Dikarya</taxon>
        <taxon>Basidiomycota</taxon>
        <taxon>Ustilaginomycotina</taxon>
        <taxon>Exobasidiomycetes</taxon>
        <taxon>Entylomatales</taxon>
        <taxon>Entylomatales incertae sedis</taxon>
        <taxon>Tilletiopsis</taxon>
    </lineage>
</organism>
<feature type="compositionally biased region" description="Low complexity" evidence="1">
    <location>
        <begin position="37"/>
        <end position="50"/>
    </location>
</feature>
<dbReference type="AlphaFoldDB" id="A0A316ZIJ2"/>
<gene>
    <name evidence="2" type="ORF">FA09DRAFT_11571</name>
</gene>
<dbReference type="Proteomes" id="UP000245946">
    <property type="component" value="Unassembled WGS sequence"/>
</dbReference>
<evidence type="ECO:0000313" key="2">
    <source>
        <dbReference type="EMBL" id="PWO01352.1"/>
    </source>
</evidence>
<dbReference type="RefSeq" id="XP_025601630.1">
    <property type="nucleotide sequence ID" value="XM_025739013.1"/>
</dbReference>
<accession>A0A316ZIJ2</accession>